<dbReference type="Gene3D" id="3.20.20.70">
    <property type="entry name" value="Aldolase class I"/>
    <property type="match status" value="1"/>
</dbReference>
<evidence type="ECO:0000313" key="3">
    <source>
        <dbReference type="Proteomes" id="UP000218113"/>
    </source>
</evidence>
<dbReference type="PANTHER" id="PTHR42966:SF1">
    <property type="entry name" value="SIALIC ACID SYNTHASE"/>
    <property type="match status" value="1"/>
</dbReference>
<dbReference type="InterPro" id="IPR013132">
    <property type="entry name" value="PseI/NeuA/B-like_N"/>
</dbReference>
<evidence type="ECO:0000313" key="2">
    <source>
        <dbReference type="EMBL" id="PCI29360.1"/>
    </source>
</evidence>
<dbReference type="PROSITE" id="PS50844">
    <property type="entry name" value="AFP_LIKE"/>
    <property type="match status" value="1"/>
</dbReference>
<dbReference type="InterPro" id="IPR036732">
    <property type="entry name" value="AFP_Neu5c_C_sf"/>
</dbReference>
<dbReference type="GO" id="GO:0047444">
    <property type="term" value="F:N-acylneuraminate-9-phosphate synthase activity"/>
    <property type="evidence" value="ECO:0007669"/>
    <property type="project" value="TreeGrafter"/>
</dbReference>
<organism evidence="2 3">
    <name type="scientific">SAR324 cluster bacterium</name>
    <dbReference type="NCBI Taxonomy" id="2024889"/>
    <lineage>
        <taxon>Bacteria</taxon>
        <taxon>Deltaproteobacteria</taxon>
        <taxon>SAR324 cluster</taxon>
    </lineage>
</organism>
<accession>A0A2A4T6U2</accession>
<feature type="domain" description="AFP-like" evidence="1">
    <location>
        <begin position="289"/>
        <end position="346"/>
    </location>
</feature>
<dbReference type="Pfam" id="PF03102">
    <property type="entry name" value="NeuB"/>
    <property type="match status" value="1"/>
</dbReference>
<reference evidence="3" key="1">
    <citation type="submission" date="2017-08" db="EMBL/GenBank/DDBJ databases">
        <title>A dynamic microbial community with high functional redundancy inhabits the cold, oxic subseafloor aquifer.</title>
        <authorList>
            <person name="Tully B.J."/>
            <person name="Wheat C.G."/>
            <person name="Glazer B.T."/>
            <person name="Huber J.A."/>
        </authorList>
    </citation>
    <scope>NUCLEOTIDE SEQUENCE [LARGE SCALE GENOMIC DNA]</scope>
</reference>
<dbReference type="CDD" id="cd11615">
    <property type="entry name" value="SAF_NeuB_like"/>
    <property type="match status" value="1"/>
</dbReference>
<dbReference type="SUPFAM" id="SSF51569">
    <property type="entry name" value="Aldolase"/>
    <property type="match status" value="1"/>
</dbReference>
<comment type="caution">
    <text evidence="2">The sequence shown here is derived from an EMBL/GenBank/DDBJ whole genome shotgun (WGS) entry which is preliminary data.</text>
</comment>
<dbReference type="Proteomes" id="UP000218113">
    <property type="component" value="Unassembled WGS sequence"/>
</dbReference>
<dbReference type="SUPFAM" id="SSF51269">
    <property type="entry name" value="AFP III-like domain"/>
    <property type="match status" value="1"/>
</dbReference>
<dbReference type="Gene3D" id="3.90.1210.10">
    <property type="entry name" value="Antifreeze-like/N-acetylneuraminic acid synthase C-terminal domain"/>
    <property type="match status" value="1"/>
</dbReference>
<dbReference type="EMBL" id="NVSR01000015">
    <property type="protein sequence ID" value="PCI29360.1"/>
    <property type="molecule type" value="Genomic_DNA"/>
</dbReference>
<dbReference type="InterPro" id="IPR057736">
    <property type="entry name" value="SAF_PseI/NeuA/NeuB"/>
</dbReference>
<name>A0A2A4T6U2_9DELT</name>
<dbReference type="InterPro" id="IPR006190">
    <property type="entry name" value="SAF_AFP_Neu5Ac"/>
</dbReference>
<dbReference type="AlphaFoldDB" id="A0A2A4T6U2"/>
<evidence type="ECO:0000259" key="1">
    <source>
        <dbReference type="PROSITE" id="PS50844"/>
    </source>
</evidence>
<protein>
    <submittedName>
        <fullName evidence="2">N-acetylneuraminate synthase</fullName>
    </submittedName>
</protein>
<gene>
    <name evidence="2" type="ORF">COB67_04195</name>
</gene>
<dbReference type="InterPro" id="IPR051690">
    <property type="entry name" value="PseI-like"/>
</dbReference>
<proteinExistence type="predicted"/>
<sequence>MIYIGDKPIGPRLPTLLMAEVAQAHDGSLGAAHTFVDVVAGAGFDAIKFQTHIARAESTEDEPFRIRFSQQDQTRYEYWKRMEFTEDQWVGLAQHAQDRGLLFLSSAFSLEAVDFLTKIGMPAWKVGSGEFRSWELIKRMAATGKPILLSTGMSRWQEMDQMVEYIRSLGNDLVIFQCTSKYPTPLEDVGLNLIDNIKIKYQCMSGLSDHSGTIWPALAAMAQGVDIVEVHVTLHTEAFGPDVPASLTPDQLHLLSDGRNAFSTMDSSPVDKDQQANELAEIRKIFTKSIGLVNDLPVGTLLSEAMLIAKKPGGGIPLADVPKVTGKRLLQDVSCTRLLKWEDIEK</sequence>
<dbReference type="InterPro" id="IPR013785">
    <property type="entry name" value="Aldolase_TIM"/>
</dbReference>
<dbReference type="GO" id="GO:0016051">
    <property type="term" value="P:carbohydrate biosynthetic process"/>
    <property type="evidence" value="ECO:0007669"/>
    <property type="project" value="InterPro"/>
</dbReference>
<dbReference type="PANTHER" id="PTHR42966">
    <property type="entry name" value="N-ACETYLNEURAMINATE SYNTHASE"/>
    <property type="match status" value="1"/>
</dbReference>